<feature type="chain" id="PRO_5015308042" evidence="1">
    <location>
        <begin position="20"/>
        <end position="273"/>
    </location>
</feature>
<accession>A0A2R5GF71</accession>
<protein>
    <submittedName>
        <fullName evidence="2">Uncharacterized protein</fullName>
    </submittedName>
</protein>
<feature type="signal peptide" evidence="1">
    <location>
        <begin position="1"/>
        <end position="19"/>
    </location>
</feature>
<evidence type="ECO:0000313" key="3">
    <source>
        <dbReference type="Proteomes" id="UP000241890"/>
    </source>
</evidence>
<organism evidence="2 3">
    <name type="scientific">Hondaea fermentalgiana</name>
    <dbReference type="NCBI Taxonomy" id="2315210"/>
    <lineage>
        <taxon>Eukaryota</taxon>
        <taxon>Sar</taxon>
        <taxon>Stramenopiles</taxon>
        <taxon>Bigyra</taxon>
        <taxon>Labyrinthulomycetes</taxon>
        <taxon>Thraustochytrida</taxon>
        <taxon>Thraustochytriidae</taxon>
        <taxon>Hondaea</taxon>
    </lineage>
</organism>
<sequence>MRELLMFAMASHLLFYGGAQLAGDELEWQRDWKGPLLDDTVVWAGRLLVDAALMAEGVRARSRVERRGALSAVREALLRYFSAAVALLLVSLAADGRFRREVFGARCAAHWLLLQARDQLGSARCASFAIPHLWYASVTTRALVFAAALPRAARPALLVGSGLAALALAGADQVRREPSYFPCMLEGRGCAGPPESDIRDATSLHAWFFLGFLAPPVAPPPVAPFLAAALAAPGALPFGLACVVRAVGSLVLRSCIVEVELAQLADLIRCDEV</sequence>
<evidence type="ECO:0000256" key="1">
    <source>
        <dbReference type="SAM" id="SignalP"/>
    </source>
</evidence>
<name>A0A2R5GF71_9STRA</name>
<evidence type="ECO:0000313" key="2">
    <source>
        <dbReference type="EMBL" id="GBG29586.1"/>
    </source>
</evidence>
<keyword evidence="3" id="KW-1185">Reference proteome</keyword>
<dbReference type="EMBL" id="BEYU01000060">
    <property type="protein sequence ID" value="GBG29586.1"/>
    <property type="molecule type" value="Genomic_DNA"/>
</dbReference>
<reference evidence="2 3" key="1">
    <citation type="submission" date="2017-12" db="EMBL/GenBank/DDBJ databases">
        <title>Sequencing, de novo assembly and annotation of complete genome of a new Thraustochytrid species, strain FCC1311.</title>
        <authorList>
            <person name="Sedici K."/>
            <person name="Godart F."/>
            <person name="Aiese Cigliano R."/>
            <person name="Sanseverino W."/>
            <person name="Barakat M."/>
            <person name="Ortet P."/>
            <person name="Marechal E."/>
            <person name="Cagnac O."/>
            <person name="Amato A."/>
        </authorList>
    </citation>
    <scope>NUCLEOTIDE SEQUENCE [LARGE SCALE GENOMIC DNA]</scope>
</reference>
<dbReference type="InParanoid" id="A0A2R5GF71"/>
<dbReference type="Proteomes" id="UP000241890">
    <property type="component" value="Unassembled WGS sequence"/>
</dbReference>
<dbReference type="AlphaFoldDB" id="A0A2R5GF71"/>
<keyword evidence="1" id="KW-0732">Signal</keyword>
<proteinExistence type="predicted"/>
<comment type="caution">
    <text evidence="2">The sequence shown here is derived from an EMBL/GenBank/DDBJ whole genome shotgun (WGS) entry which is preliminary data.</text>
</comment>
<gene>
    <name evidence="2" type="ORF">FCC1311_058072</name>
</gene>